<dbReference type="AlphaFoldDB" id="A0A6A0AL10"/>
<dbReference type="EMBL" id="BLLF01007487">
    <property type="protein sequence ID" value="GFH32973.1"/>
    <property type="molecule type" value="Genomic_DNA"/>
</dbReference>
<feature type="non-terminal residue" evidence="1">
    <location>
        <position position="70"/>
    </location>
</feature>
<name>A0A6A0AL10_HAELA</name>
<sequence length="70" mass="7123">FLAAGSRRAEGPLAELLPWWLEQAADWEAAAAAGAPASPPLQVDVSCQLFTGSSGSATHLAALVLRAAHA</sequence>
<protein>
    <submittedName>
        <fullName evidence="1">Uncharacterized protein</fullName>
    </submittedName>
</protein>
<dbReference type="Proteomes" id="UP000485058">
    <property type="component" value="Unassembled WGS sequence"/>
</dbReference>
<feature type="non-terminal residue" evidence="1">
    <location>
        <position position="1"/>
    </location>
</feature>
<accession>A0A6A0AL10</accession>
<organism evidence="1 2">
    <name type="scientific">Haematococcus lacustris</name>
    <name type="common">Green alga</name>
    <name type="synonym">Haematococcus pluvialis</name>
    <dbReference type="NCBI Taxonomy" id="44745"/>
    <lineage>
        <taxon>Eukaryota</taxon>
        <taxon>Viridiplantae</taxon>
        <taxon>Chlorophyta</taxon>
        <taxon>core chlorophytes</taxon>
        <taxon>Chlorophyceae</taxon>
        <taxon>CS clade</taxon>
        <taxon>Chlamydomonadales</taxon>
        <taxon>Haematococcaceae</taxon>
        <taxon>Haematococcus</taxon>
    </lineage>
</organism>
<gene>
    <name evidence="1" type="ORF">HaLaN_32278</name>
</gene>
<proteinExistence type="predicted"/>
<keyword evidence="2" id="KW-1185">Reference proteome</keyword>
<reference evidence="1 2" key="1">
    <citation type="submission" date="2020-02" db="EMBL/GenBank/DDBJ databases">
        <title>Draft genome sequence of Haematococcus lacustris strain NIES-144.</title>
        <authorList>
            <person name="Morimoto D."/>
            <person name="Nakagawa S."/>
            <person name="Yoshida T."/>
            <person name="Sawayama S."/>
        </authorList>
    </citation>
    <scope>NUCLEOTIDE SEQUENCE [LARGE SCALE GENOMIC DNA]</scope>
    <source>
        <strain evidence="1 2">NIES-144</strain>
    </source>
</reference>
<evidence type="ECO:0000313" key="2">
    <source>
        <dbReference type="Proteomes" id="UP000485058"/>
    </source>
</evidence>
<comment type="caution">
    <text evidence="1">The sequence shown here is derived from an EMBL/GenBank/DDBJ whole genome shotgun (WGS) entry which is preliminary data.</text>
</comment>
<evidence type="ECO:0000313" key="1">
    <source>
        <dbReference type="EMBL" id="GFH32973.1"/>
    </source>
</evidence>